<comment type="caution">
    <text evidence="1">The sequence shown here is derived from an EMBL/GenBank/DDBJ whole genome shotgun (WGS) entry which is preliminary data.</text>
</comment>
<organism evidence="1">
    <name type="scientific">marine sediment metagenome</name>
    <dbReference type="NCBI Taxonomy" id="412755"/>
    <lineage>
        <taxon>unclassified sequences</taxon>
        <taxon>metagenomes</taxon>
        <taxon>ecological metagenomes</taxon>
    </lineage>
</organism>
<reference evidence="1" key="1">
    <citation type="journal article" date="2014" name="Front. Microbiol.">
        <title>High frequency of phylogenetically diverse reductive dehalogenase-homologous genes in deep subseafloor sedimentary metagenomes.</title>
        <authorList>
            <person name="Kawai M."/>
            <person name="Futagami T."/>
            <person name="Toyoda A."/>
            <person name="Takaki Y."/>
            <person name="Nishi S."/>
            <person name="Hori S."/>
            <person name="Arai W."/>
            <person name="Tsubouchi T."/>
            <person name="Morono Y."/>
            <person name="Uchiyama I."/>
            <person name="Ito T."/>
            <person name="Fujiyama A."/>
            <person name="Inagaki F."/>
            <person name="Takami H."/>
        </authorList>
    </citation>
    <scope>NUCLEOTIDE SEQUENCE</scope>
    <source>
        <strain evidence="1">Expedition CK06-06</strain>
    </source>
</reference>
<proteinExistence type="predicted"/>
<dbReference type="AlphaFoldDB" id="X1RUR4"/>
<name>X1RUR4_9ZZZZ</name>
<evidence type="ECO:0000313" key="1">
    <source>
        <dbReference type="EMBL" id="GAI70691.1"/>
    </source>
</evidence>
<gene>
    <name evidence="1" type="ORF">S12H4_06651</name>
</gene>
<sequence>MTQIKGIVDTTANKKGSISKLFDIVINDLDKKRGTEISNDLEHIRNKLTEEIGYTAVLSQISIIIASLKTVPKSLSSMEVEDTLKKINF</sequence>
<protein>
    <submittedName>
        <fullName evidence="1">Uncharacterized protein</fullName>
    </submittedName>
</protein>
<dbReference type="EMBL" id="BARW01002363">
    <property type="protein sequence ID" value="GAI70691.1"/>
    <property type="molecule type" value="Genomic_DNA"/>
</dbReference>
<accession>X1RUR4</accession>